<evidence type="ECO:0000256" key="1">
    <source>
        <dbReference type="SAM" id="MobiDB-lite"/>
    </source>
</evidence>
<dbReference type="AlphaFoldDB" id="A0A0F9DDN7"/>
<comment type="caution">
    <text evidence="2">The sequence shown here is derived from an EMBL/GenBank/DDBJ whole genome shotgun (WGS) entry which is preliminary data.</text>
</comment>
<organism evidence="2">
    <name type="scientific">marine sediment metagenome</name>
    <dbReference type="NCBI Taxonomy" id="412755"/>
    <lineage>
        <taxon>unclassified sequences</taxon>
        <taxon>metagenomes</taxon>
        <taxon>ecological metagenomes</taxon>
    </lineage>
</organism>
<gene>
    <name evidence="2" type="ORF">LCGC14_2500880</name>
</gene>
<name>A0A0F9DDN7_9ZZZZ</name>
<feature type="non-terminal residue" evidence="2">
    <location>
        <position position="66"/>
    </location>
</feature>
<protein>
    <submittedName>
        <fullName evidence="2">Uncharacterized protein</fullName>
    </submittedName>
</protein>
<feature type="region of interest" description="Disordered" evidence="1">
    <location>
        <begin position="47"/>
        <end position="66"/>
    </location>
</feature>
<reference evidence="2" key="1">
    <citation type="journal article" date="2015" name="Nature">
        <title>Complex archaea that bridge the gap between prokaryotes and eukaryotes.</title>
        <authorList>
            <person name="Spang A."/>
            <person name="Saw J.H."/>
            <person name="Jorgensen S.L."/>
            <person name="Zaremba-Niedzwiedzka K."/>
            <person name="Martijn J."/>
            <person name="Lind A.E."/>
            <person name="van Eijk R."/>
            <person name="Schleper C."/>
            <person name="Guy L."/>
            <person name="Ettema T.J."/>
        </authorList>
    </citation>
    <scope>NUCLEOTIDE SEQUENCE</scope>
</reference>
<sequence>MTIEGTYCSLCGRIGLTKGTLNGEAVAFCPTDAKGPKDAHTAFPLAGTRFAEAEKPKKAETATKAP</sequence>
<proteinExistence type="predicted"/>
<feature type="compositionally biased region" description="Basic and acidic residues" evidence="1">
    <location>
        <begin position="51"/>
        <end position="66"/>
    </location>
</feature>
<evidence type="ECO:0000313" key="2">
    <source>
        <dbReference type="EMBL" id="KKL15911.1"/>
    </source>
</evidence>
<dbReference type="EMBL" id="LAZR01039875">
    <property type="protein sequence ID" value="KKL15911.1"/>
    <property type="molecule type" value="Genomic_DNA"/>
</dbReference>
<accession>A0A0F9DDN7</accession>